<accession>A0A8H3QEU7</accession>
<protein>
    <submittedName>
        <fullName evidence="1">Uncharacterized protein</fullName>
    </submittedName>
</protein>
<gene>
    <name evidence="1" type="ORF">RCL2_000551400</name>
</gene>
<evidence type="ECO:0000313" key="2">
    <source>
        <dbReference type="Proteomes" id="UP000615446"/>
    </source>
</evidence>
<sequence>MKNVQCFYNFKKDTCENQIIVLKPNFKFLIWRPGINNKLILRQNNSSKLVRWGPVQLFKEDYLEALYKSRKKSFNLNKIKAEIAKAWNNAEIDVRVKYIELAYLLNSMYNLRINCLMDFHLPRPSTFNHDLIFIFKYNGVLTSSNIFNQFINFPKNVIYKNSTKKVTIILKKLKPNKSGCYIRIHFEI</sequence>
<reference evidence="1" key="1">
    <citation type="submission" date="2019-10" db="EMBL/GenBank/DDBJ databases">
        <title>Conservation and host-specific expression of non-tandemly repeated heterogenous ribosome RNA gene in arbuscular mycorrhizal fungi.</title>
        <authorList>
            <person name="Maeda T."/>
            <person name="Kobayashi Y."/>
            <person name="Nakagawa T."/>
            <person name="Ezawa T."/>
            <person name="Yamaguchi K."/>
            <person name="Bino T."/>
            <person name="Nishimoto Y."/>
            <person name="Shigenobu S."/>
            <person name="Kawaguchi M."/>
        </authorList>
    </citation>
    <scope>NUCLEOTIDE SEQUENCE</scope>
    <source>
        <strain evidence="1">HR1</strain>
    </source>
</reference>
<comment type="caution">
    <text evidence="1">The sequence shown here is derived from an EMBL/GenBank/DDBJ whole genome shotgun (WGS) entry which is preliminary data.</text>
</comment>
<dbReference type="EMBL" id="BLAL01000034">
    <property type="protein sequence ID" value="GES78200.1"/>
    <property type="molecule type" value="Genomic_DNA"/>
</dbReference>
<organism evidence="1 2">
    <name type="scientific">Rhizophagus clarus</name>
    <dbReference type="NCBI Taxonomy" id="94130"/>
    <lineage>
        <taxon>Eukaryota</taxon>
        <taxon>Fungi</taxon>
        <taxon>Fungi incertae sedis</taxon>
        <taxon>Mucoromycota</taxon>
        <taxon>Glomeromycotina</taxon>
        <taxon>Glomeromycetes</taxon>
        <taxon>Glomerales</taxon>
        <taxon>Glomeraceae</taxon>
        <taxon>Rhizophagus</taxon>
    </lineage>
</organism>
<dbReference type="OrthoDB" id="2447716at2759"/>
<evidence type="ECO:0000313" key="1">
    <source>
        <dbReference type="EMBL" id="GES78200.1"/>
    </source>
</evidence>
<dbReference type="AlphaFoldDB" id="A0A8H3QEU7"/>
<dbReference type="Proteomes" id="UP000615446">
    <property type="component" value="Unassembled WGS sequence"/>
</dbReference>
<proteinExistence type="predicted"/>
<name>A0A8H3QEU7_9GLOM</name>